<dbReference type="PROSITE" id="PS51257">
    <property type="entry name" value="PROKAR_LIPOPROTEIN"/>
    <property type="match status" value="1"/>
</dbReference>
<proteinExistence type="predicted"/>
<dbReference type="RefSeq" id="WP_014796296.1">
    <property type="nucleotide sequence ID" value="NC_018018.1"/>
</dbReference>
<sequence>MRNINLMFILIFILLSCNKIEVNKQSIYRIGTTRKASSNSKDIDYNIHYNHYLVVRGNYSYFEVARKYVDTCTFKIPITAIYFMDEKITNLQDSDIFWYTSFEYKKAKVSKKWVNDSSFNLIEFYLENEVRVIENEGGKITDYYRKKI</sequence>
<reference evidence="2" key="1">
    <citation type="submission" date="2012-06" db="EMBL/GenBank/DDBJ databases">
        <title>The complete genome of Flexibacter litoralis DSM 6794.</title>
        <authorList>
            <person name="Lucas S."/>
            <person name="Copeland A."/>
            <person name="Lapidus A."/>
            <person name="Glavina del Rio T."/>
            <person name="Dalin E."/>
            <person name="Tice H."/>
            <person name="Bruce D."/>
            <person name="Goodwin L."/>
            <person name="Pitluck S."/>
            <person name="Peters L."/>
            <person name="Ovchinnikova G."/>
            <person name="Lu M."/>
            <person name="Kyrpides N."/>
            <person name="Mavromatis K."/>
            <person name="Ivanova N."/>
            <person name="Brettin T."/>
            <person name="Detter J.C."/>
            <person name="Han C."/>
            <person name="Larimer F."/>
            <person name="Land M."/>
            <person name="Hauser L."/>
            <person name="Markowitz V."/>
            <person name="Cheng J.-F."/>
            <person name="Hugenholtz P."/>
            <person name="Woyke T."/>
            <person name="Wu D."/>
            <person name="Spring S."/>
            <person name="Lang E."/>
            <person name="Kopitz M."/>
            <person name="Brambilla E."/>
            <person name="Klenk H.-P."/>
            <person name="Eisen J.A."/>
        </authorList>
    </citation>
    <scope>NUCLEOTIDE SEQUENCE [LARGE SCALE GENOMIC DNA]</scope>
    <source>
        <strain evidence="2">ATCC 23117 / DSM 6794 / NBRC 15988 / NCIMB 1366 / Sio-4</strain>
    </source>
</reference>
<keyword evidence="2" id="KW-1185">Reference proteome</keyword>
<gene>
    <name evidence="1" type="ordered locus">Fleli_0353</name>
</gene>
<organism evidence="1 2">
    <name type="scientific">Bernardetia litoralis (strain ATCC 23117 / DSM 6794 / NBRC 15988 / NCIMB 1366 / Fx l1 / Sio-4)</name>
    <name type="common">Flexibacter litoralis</name>
    <dbReference type="NCBI Taxonomy" id="880071"/>
    <lineage>
        <taxon>Bacteria</taxon>
        <taxon>Pseudomonadati</taxon>
        <taxon>Bacteroidota</taxon>
        <taxon>Cytophagia</taxon>
        <taxon>Cytophagales</taxon>
        <taxon>Bernardetiaceae</taxon>
        <taxon>Bernardetia</taxon>
    </lineage>
</organism>
<protein>
    <recommendedName>
        <fullName evidence="3">Lipoprotein</fullName>
    </recommendedName>
</protein>
<dbReference type="AlphaFoldDB" id="I4AFU9"/>
<dbReference type="HOGENOM" id="CLU_1756115_0_0_10"/>
<dbReference type="STRING" id="880071.Fleli_0353"/>
<evidence type="ECO:0000313" key="2">
    <source>
        <dbReference type="Proteomes" id="UP000006054"/>
    </source>
</evidence>
<dbReference type="EMBL" id="CP003345">
    <property type="protein sequence ID" value="AFM02834.1"/>
    <property type="molecule type" value="Genomic_DNA"/>
</dbReference>
<accession>I4AFU9</accession>
<name>I4AFU9_BERLS</name>
<evidence type="ECO:0008006" key="3">
    <source>
        <dbReference type="Google" id="ProtNLM"/>
    </source>
</evidence>
<dbReference type="Proteomes" id="UP000006054">
    <property type="component" value="Chromosome"/>
</dbReference>
<evidence type="ECO:0000313" key="1">
    <source>
        <dbReference type="EMBL" id="AFM02834.1"/>
    </source>
</evidence>
<dbReference type="KEGG" id="fli:Fleli_0353"/>